<protein>
    <submittedName>
        <fullName evidence="8">C6 transcription factor</fullName>
    </submittedName>
</protein>
<gene>
    <name evidence="8" type="ORF">N7494_007345</name>
</gene>
<dbReference type="PROSITE" id="PS00463">
    <property type="entry name" value="ZN2_CY6_FUNGAL_1"/>
    <property type="match status" value="1"/>
</dbReference>
<dbReference type="GO" id="GO:0008270">
    <property type="term" value="F:zinc ion binding"/>
    <property type="evidence" value="ECO:0007669"/>
    <property type="project" value="InterPro"/>
</dbReference>
<feature type="domain" description="Zn(2)-C6 fungal-type" evidence="7">
    <location>
        <begin position="22"/>
        <end position="53"/>
    </location>
</feature>
<dbReference type="GO" id="GO:0003677">
    <property type="term" value="F:DNA binding"/>
    <property type="evidence" value="ECO:0007669"/>
    <property type="project" value="UniProtKB-KW"/>
</dbReference>
<feature type="compositionally biased region" description="Polar residues" evidence="6">
    <location>
        <begin position="79"/>
        <end position="89"/>
    </location>
</feature>
<evidence type="ECO:0000256" key="2">
    <source>
        <dbReference type="ARBA" id="ARBA00023015"/>
    </source>
</evidence>
<evidence type="ECO:0000256" key="1">
    <source>
        <dbReference type="ARBA" id="ARBA00004123"/>
    </source>
</evidence>
<evidence type="ECO:0000256" key="3">
    <source>
        <dbReference type="ARBA" id="ARBA00023125"/>
    </source>
</evidence>
<sequence>MNTSSHADPSSPRVKRQRQSYSCTECTRRKLRCSKQIPCLACMERGIAHGCRRRSEVIRKDAKRRVPPPKLFNPPTLREASTNTTSGPPMITPQQSLNSELGPSAVDSVTQDAAIMLEFLALSRQHVLEAAQVDQPQQNEPLSHTSELLFTGAQVKGLMEYHQDCIAWIHNVVHMPSFLEQCEETVCNGRASIEGGWLSLYYAIFAVRTQIQLTLELLANGVFRLLCITLSHPDWQILGFTLDVSDLDGISGAILTLLSHSDDLALKCYQKSIESLNHGDFMKRHTLFSVQAICLLIYIGHNIGESDRVSVLLASGSRIAQCLAIHRLGPDSKSSISQCADPTLRTRRLIDREISKRVWWFLVRQDWLQIPFNNTYNIHPSQFNTPMPSNCDESFEMIIDGEEMKNHEQDHYTQGSYTSVLNHVAVIIWKMEDRMCQKRGEETEASMLDLYAEVLQADREMKELIAGLPEFFQSKSAGTRGAPPHISQQRAVLFLSFAHKFYSIHRHFQIPSLKDPWFAYTKARTVI</sequence>
<dbReference type="GO" id="GO:0000981">
    <property type="term" value="F:DNA-binding transcription factor activity, RNA polymerase II-specific"/>
    <property type="evidence" value="ECO:0007669"/>
    <property type="project" value="InterPro"/>
</dbReference>
<reference evidence="8 9" key="1">
    <citation type="journal article" date="2023" name="IMA Fungus">
        <title>Comparative genomic study of the Penicillium genus elucidates a diverse pangenome and 15 lateral gene transfer events.</title>
        <authorList>
            <person name="Petersen C."/>
            <person name="Sorensen T."/>
            <person name="Nielsen M.R."/>
            <person name="Sondergaard T.E."/>
            <person name="Sorensen J.L."/>
            <person name="Fitzpatrick D.A."/>
            <person name="Frisvad J.C."/>
            <person name="Nielsen K.L."/>
        </authorList>
    </citation>
    <scope>NUCLEOTIDE SEQUENCE [LARGE SCALE GENOMIC DNA]</scope>
    <source>
        <strain evidence="8 9">IBT 35679</strain>
    </source>
</reference>
<comment type="caution">
    <text evidence="8">The sequence shown here is derived from an EMBL/GenBank/DDBJ whole genome shotgun (WGS) entry which is preliminary data.</text>
</comment>
<evidence type="ECO:0000256" key="5">
    <source>
        <dbReference type="ARBA" id="ARBA00023242"/>
    </source>
</evidence>
<keyword evidence="4" id="KW-0804">Transcription</keyword>
<proteinExistence type="predicted"/>
<keyword evidence="5" id="KW-0539">Nucleus</keyword>
<dbReference type="AlphaFoldDB" id="A0AAD6GEP2"/>
<dbReference type="PANTHER" id="PTHR31001:SF90">
    <property type="entry name" value="CENTROMERE DNA-BINDING PROTEIN COMPLEX CBF3 SUBUNIT B"/>
    <property type="match status" value="1"/>
</dbReference>
<feature type="region of interest" description="Disordered" evidence="6">
    <location>
        <begin position="1"/>
        <end position="21"/>
    </location>
</feature>
<dbReference type="PROSITE" id="PS50048">
    <property type="entry name" value="ZN2_CY6_FUNGAL_2"/>
    <property type="match status" value="1"/>
</dbReference>
<evidence type="ECO:0000313" key="8">
    <source>
        <dbReference type="EMBL" id="KAJ5537866.1"/>
    </source>
</evidence>
<evidence type="ECO:0000256" key="4">
    <source>
        <dbReference type="ARBA" id="ARBA00023163"/>
    </source>
</evidence>
<dbReference type="Proteomes" id="UP001220324">
    <property type="component" value="Unassembled WGS sequence"/>
</dbReference>
<dbReference type="InterPro" id="IPR001138">
    <property type="entry name" value="Zn2Cys6_DnaBD"/>
</dbReference>
<organism evidence="8 9">
    <name type="scientific">Penicillium frequentans</name>
    <dbReference type="NCBI Taxonomy" id="3151616"/>
    <lineage>
        <taxon>Eukaryota</taxon>
        <taxon>Fungi</taxon>
        <taxon>Dikarya</taxon>
        <taxon>Ascomycota</taxon>
        <taxon>Pezizomycotina</taxon>
        <taxon>Eurotiomycetes</taxon>
        <taxon>Eurotiomycetidae</taxon>
        <taxon>Eurotiales</taxon>
        <taxon>Aspergillaceae</taxon>
        <taxon>Penicillium</taxon>
    </lineage>
</organism>
<name>A0AAD6GEP2_9EURO</name>
<dbReference type="CDD" id="cd00067">
    <property type="entry name" value="GAL4"/>
    <property type="match status" value="1"/>
</dbReference>
<dbReference type="SMART" id="SM00066">
    <property type="entry name" value="GAL4"/>
    <property type="match status" value="1"/>
</dbReference>
<keyword evidence="9" id="KW-1185">Reference proteome</keyword>
<dbReference type="SUPFAM" id="SSF57701">
    <property type="entry name" value="Zn2/Cys6 DNA-binding domain"/>
    <property type="match status" value="1"/>
</dbReference>
<dbReference type="InterPro" id="IPR050613">
    <property type="entry name" value="Sec_Metabolite_Reg"/>
</dbReference>
<evidence type="ECO:0000313" key="9">
    <source>
        <dbReference type="Proteomes" id="UP001220324"/>
    </source>
</evidence>
<dbReference type="InterPro" id="IPR036864">
    <property type="entry name" value="Zn2-C6_fun-type_DNA-bd_sf"/>
</dbReference>
<dbReference type="PANTHER" id="PTHR31001">
    <property type="entry name" value="UNCHARACTERIZED TRANSCRIPTIONAL REGULATORY PROTEIN"/>
    <property type="match status" value="1"/>
</dbReference>
<keyword evidence="3" id="KW-0238">DNA-binding</keyword>
<dbReference type="CDD" id="cd12148">
    <property type="entry name" value="fungal_TF_MHR"/>
    <property type="match status" value="1"/>
</dbReference>
<feature type="region of interest" description="Disordered" evidence="6">
    <location>
        <begin position="65"/>
        <end position="89"/>
    </location>
</feature>
<keyword evidence="2" id="KW-0805">Transcription regulation</keyword>
<dbReference type="EMBL" id="JAQIZZ010000006">
    <property type="protein sequence ID" value="KAJ5537866.1"/>
    <property type="molecule type" value="Genomic_DNA"/>
</dbReference>
<accession>A0AAD6GEP2</accession>
<evidence type="ECO:0000256" key="6">
    <source>
        <dbReference type="SAM" id="MobiDB-lite"/>
    </source>
</evidence>
<evidence type="ECO:0000259" key="7">
    <source>
        <dbReference type="PROSITE" id="PS50048"/>
    </source>
</evidence>
<dbReference type="GO" id="GO:0005634">
    <property type="term" value="C:nucleus"/>
    <property type="evidence" value="ECO:0007669"/>
    <property type="project" value="UniProtKB-SubCell"/>
</dbReference>
<comment type="subcellular location">
    <subcellularLocation>
        <location evidence="1">Nucleus</location>
    </subcellularLocation>
</comment>